<keyword evidence="2" id="KW-0732">Signal</keyword>
<evidence type="ECO:0000313" key="3">
    <source>
        <dbReference type="EMBL" id="GAA3148870.1"/>
    </source>
</evidence>
<keyword evidence="4" id="KW-1185">Reference proteome</keyword>
<evidence type="ECO:0008006" key="5">
    <source>
        <dbReference type="Google" id="ProtNLM"/>
    </source>
</evidence>
<accession>A0ABP6NI30</accession>
<reference evidence="4" key="1">
    <citation type="journal article" date="2019" name="Int. J. Syst. Evol. Microbiol.">
        <title>The Global Catalogue of Microorganisms (GCM) 10K type strain sequencing project: providing services to taxonomists for standard genome sequencing and annotation.</title>
        <authorList>
            <consortium name="The Broad Institute Genomics Platform"/>
            <consortium name="The Broad Institute Genome Sequencing Center for Infectious Disease"/>
            <person name="Wu L."/>
            <person name="Ma J."/>
        </authorList>
    </citation>
    <scope>NUCLEOTIDE SEQUENCE [LARGE SCALE GENOMIC DNA]</scope>
    <source>
        <strain evidence="4">JCM 9092</strain>
    </source>
</reference>
<evidence type="ECO:0000256" key="2">
    <source>
        <dbReference type="SAM" id="SignalP"/>
    </source>
</evidence>
<proteinExistence type="predicted"/>
<gene>
    <name evidence="3" type="ORF">GCM10010449_79290</name>
</gene>
<feature type="region of interest" description="Disordered" evidence="1">
    <location>
        <begin position="29"/>
        <end position="49"/>
    </location>
</feature>
<dbReference type="Proteomes" id="UP001501637">
    <property type="component" value="Unassembled WGS sequence"/>
</dbReference>
<organism evidence="3 4">
    <name type="scientific">Streptomyces rectiviolaceus</name>
    <dbReference type="NCBI Taxonomy" id="332591"/>
    <lineage>
        <taxon>Bacteria</taxon>
        <taxon>Bacillati</taxon>
        <taxon>Actinomycetota</taxon>
        <taxon>Actinomycetes</taxon>
        <taxon>Kitasatosporales</taxon>
        <taxon>Streptomycetaceae</taxon>
        <taxon>Streptomyces</taxon>
    </lineage>
</organism>
<protein>
    <recommendedName>
        <fullName evidence="5">Lipoprotein</fullName>
    </recommendedName>
</protein>
<dbReference type="PROSITE" id="PS51257">
    <property type="entry name" value="PROKAR_LIPOPROTEIN"/>
    <property type="match status" value="1"/>
</dbReference>
<feature type="signal peptide" evidence="2">
    <location>
        <begin position="1"/>
        <end position="25"/>
    </location>
</feature>
<evidence type="ECO:0000256" key="1">
    <source>
        <dbReference type="SAM" id="MobiDB-lite"/>
    </source>
</evidence>
<dbReference type="EMBL" id="BAAAUG010000205">
    <property type="protein sequence ID" value="GAA3148870.1"/>
    <property type="molecule type" value="Genomic_DNA"/>
</dbReference>
<evidence type="ECO:0000313" key="4">
    <source>
        <dbReference type="Proteomes" id="UP001501637"/>
    </source>
</evidence>
<name>A0ABP6NI30_9ACTN</name>
<comment type="caution">
    <text evidence="3">The sequence shown here is derived from an EMBL/GenBank/DDBJ whole genome shotgun (WGS) entry which is preliminary data.</text>
</comment>
<feature type="chain" id="PRO_5045477413" description="Lipoprotein" evidence="2">
    <location>
        <begin position="26"/>
        <end position="140"/>
    </location>
</feature>
<sequence length="140" mass="14912">MVIVMKRTLSALGLAAVVLLSGCSAEGDAPWTKDPQDNGPPTATAPVSRSAAELAARYRAAGGDRGVYGISHAKTKDDVLELTVRTHKKNGYEQFDDFATDLAAFLAGEGVRLEEGYVLDVYGPDGVRLHNYSTTVEDNP</sequence>